<dbReference type="PROSITE" id="PS51679">
    <property type="entry name" value="SAM_MT_C5"/>
    <property type="match status" value="1"/>
</dbReference>
<dbReference type="CDD" id="cd04762">
    <property type="entry name" value="HTH_MerR-trunc"/>
    <property type="match status" value="1"/>
</dbReference>
<sequence length="419" mass="47531">MLYNLVMNEYLTISETAKLLKKSTKTLRRWDEEGKLTAIREPISNYRVYLKSDVENLFAEFLQIDVPETISNFVKPNHEYKVLELFAGAGGLAVGMEKAGLKCVALNELDKFACATLRKNRPHWNVLEGDIKKFNFNEYANQVDVVTGGFPCQAFSYAGKRLGLEDARGTLFYEFARAVKEVNPPICIGENVRGLLSHDGGKTLQGMISVLDEIGYNVVPVQVLKAIHYKVPQKRERLILVGIRKDIDIPYEYPKPHHKIFNLSDALKKGELYDCKVPQSGGAKYPETKKAVLDLVPPKGYWRDLPIDIQKEFMGASFYLGGGKTGMARRIGWDEPCLTLTCSPAQKQTERCHPDETRPFTVREYARIQTFPDDWEFAGSLAQQYKQIGNAVPVNLAKELGYSIIQFLNHYYKTKEDVN</sequence>
<evidence type="ECO:0000259" key="9">
    <source>
        <dbReference type="Pfam" id="PF00376"/>
    </source>
</evidence>
<protein>
    <recommendedName>
        <fullName evidence="8">Cytosine-specific methyltransferase</fullName>
        <ecNumber evidence="8">2.1.1.37</ecNumber>
    </recommendedName>
</protein>
<keyword evidence="3 6" id="KW-0949">S-adenosyl-L-methionine</keyword>
<evidence type="ECO:0000313" key="11">
    <source>
        <dbReference type="Proteomes" id="UP000295215"/>
    </source>
</evidence>
<feature type="active site" evidence="6">
    <location>
        <position position="152"/>
    </location>
</feature>
<keyword evidence="11" id="KW-1185">Reference proteome</keyword>
<reference evidence="10 11" key="1">
    <citation type="submission" date="2019-03" db="EMBL/GenBank/DDBJ databases">
        <title>Genomic Encyclopedia of Archaeal and Bacterial Type Strains, Phase II (KMG-II): from individual species to whole genera.</title>
        <authorList>
            <person name="Goeker M."/>
        </authorList>
    </citation>
    <scope>NUCLEOTIDE SEQUENCE [LARGE SCALE GENOMIC DNA]</scope>
    <source>
        <strain evidence="10 11">DSM 28213</strain>
    </source>
</reference>
<dbReference type="InterPro" id="IPR050390">
    <property type="entry name" value="C5-Methyltransferase"/>
</dbReference>
<evidence type="ECO:0000256" key="8">
    <source>
        <dbReference type="RuleBase" id="RU000417"/>
    </source>
</evidence>
<keyword evidence="4" id="KW-0680">Restriction system</keyword>
<accession>A0A4R7EMW7</accession>
<name>A0A4R7EMW7_9FLAO</name>
<dbReference type="Pfam" id="PF00376">
    <property type="entry name" value="MerR"/>
    <property type="match status" value="1"/>
</dbReference>
<dbReference type="CDD" id="cd00315">
    <property type="entry name" value="Cyt_C5_DNA_methylase"/>
    <property type="match status" value="1"/>
</dbReference>
<dbReference type="InterPro" id="IPR018117">
    <property type="entry name" value="C5_DNA_meth_AS"/>
</dbReference>
<dbReference type="GO" id="GO:0006355">
    <property type="term" value="P:regulation of DNA-templated transcription"/>
    <property type="evidence" value="ECO:0007669"/>
    <property type="project" value="InterPro"/>
</dbReference>
<dbReference type="Gene3D" id="3.40.50.150">
    <property type="entry name" value="Vaccinia Virus protein VP39"/>
    <property type="match status" value="1"/>
</dbReference>
<dbReference type="InterPro" id="IPR031303">
    <property type="entry name" value="C5_meth_CS"/>
</dbReference>
<organism evidence="10 11">
    <name type="scientific">Myroides indicus</name>
    <dbReference type="NCBI Taxonomy" id="1323422"/>
    <lineage>
        <taxon>Bacteria</taxon>
        <taxon>Pseudomonadati</taxon>
        <taxon>Bacteroidota</taxon>
        <taxon>Flavobacteriia</taxon>
        <taxon>Flavobacteriales</taxon>
        <taxon>Flavobacteriaceae</taxon>
        <taxon>Myroides</taxon>
    </lineage>
</organism>
<dbReference type="GO" id="GO:0032259">
    <property type="term" value="P:methylation"/>
    <property type="evidence" value="ECO:0007669"/>
    <property type="project" value="UniProtKB-KW"/>
</dbReference>
<dbReference type="SUPFAM" id="SSF53335">
    <property type="entry name" value="S-adenosyl-L-methionine-dependent methyltransferases"/>
    <property type="match status" value="1"/>
</dbReference>
<keyword evidence="1 6" id="KW-0489">Methyltransferase</keyword>
<comment type="similarity">
    <text evidence="6 7">Belongs to the class I-like SAM-binding methyltransferase superfamily. C5-methyltransferase family.</text>
</comment>
<keyword evidence="2 6" id="KW-0808">Transferase</keyword>
<dbReference type="Pfam" id="PF00145">
    <property type="entry name" value="DNA_methylase"/>
    <property type="match status" value="1"/>
</dbReference>
<evidence type="ECO:0000313" key="10">
    <source>
        <dbReference type="EMBL" id="TDS52411.1"/>
    </source>
</evidence>
<dbReference type="GO" id="GO:0044027">
    <property type="term" value="P:negative regulation of gene expression via chromosomal CpG island methylation"/>
    <property type="evidence" value="ECO:0007669"/>
    <property type="project" value="TreeGrafter"/>
</dbReference>
<dbReference type="PRINTS" id="PR00105">
    <property type="entry name" value="C5METTRFRASE"/>
</dbReference>
<evidence type="ECO:0000256" key="7">
    <source>
        <dbReference type="RuleBase" id="RU000416"/>
    </source>
</evidence>
<dbReference type="EMBL" id="SOAG01000031">
    <property type="protein sequence ID" value="TDS52411.1"/>
    <property type="molecule type" value="Genomic_DNA"/>
</dbReference>
<dbReference type="GO" id="GO:0003677">
    <property type="term" value="F:DNA binding"/>
    <property type="evidence" value="ECO:0007669"/>
    <property type="project" value="InterPro"/>
</dbReference>
<dbReference type="PROSITE" id="PS00095">
    <property type="entry name" value="C5_MTASE_2"/>
    <property type="match status" value="1"/>
</dbReference>
<dbReference type="PROSITE" id="PS00094">
    <property type="entry name" value="C5_MTASE_1"/>
    <property type="match status" value="1"/>
</dbReference>
<feature type="domain" description="HTH merR-type" evidence="9">
    <location>
        <begin position="12"/>
        <end position="49"/>
    </location>
</feature>
<dbReference type="InterPro" id="IPR029063">
    <property type="entry name" value="SAM-dependent_MTases_sf"/>
</dbReference>
<dbReference type="AlphaFoldDB" id="A0A4R7EMW7"/>
<evidence type="ECO:0000256" key="3">
    <source>
        <dbReference type="ARBA" id="ARBA00022691"/>
    </source>
</evidence>
<dbReference type="InterPro" id="IPR001525">
    <property type="entry name" value="C5_MeTfrase"/>
</dbReference>
<comment type="catalytic activity">
    <reaction evidence="5 8">
        <text>a 2'-deoxycytidine in DNA + S-adenosyl-L-methionine = a 5-methyl-2'-deoxycytidine in DNA + S-adenosyl-L-homocysteine + H(+)</text>
        <dbReference type="Rhea" id="RHEA:13681"/>
        <dbReference type="Rhea" id="RHEA-COMP:11369"/>
        <dbReference type="Rhea" id="RHEA-COMP:11370"/>
        <dbReference type="ChEBI" id="CHEBI:15378"/>
        <dbReference type="ChEBI" id="CHEBI:57856"/>
        <dbReference type="ChEBI" id="CHEBI:59789"/>
        <dbReference type="ChEBI" id="CHEBI:85452"/>
        <dbReference type="ChEBI" id="CHEBI:85454"/>
        <dbReference type="EC" id="2.1.1.37"/>
    </reaction>
</comment>
<evidence type="ECO:0000256" key="1">
    <source>
        <dbReference type="ARBA" id="ARBA00022603"/>
    </source>
</evidence>
<dbReference type="PANTHER" id="PTHR10629:SF52">
    <property type="entry name" value="DNA (CYTOSINE-5)-METHYLTRANSFERASE 1"/>
    <property type="match status" value="1"/>
</dbReference>
<dbReference type="GO" id="GO:0003886">
    <property type="term" value="F:DNA (cytosine-5-)-methyltransferase activity"/>
    <property type="evidence" value="ECO:0007669"/>
    <property type="project" value="UniProtKB-EC"/>
</dbReference>
<dbReference type="Gene3D" id="1.10.1660.10">
    <property type="match status" value="1"/>
</dbReference>
<dbReference type="InterPro" id="IPR009061">
    <property type="entry name" value="DNA-bd_dom_put_sf"/>
</dbReference>
<dbReference type="Gene3D" id="3.90.120.10">
    <property type="entry name" value="DNA Methylase, subunit A, domain 2"/>
    <property type="match status" value="1"/>
</dbReference>
<proteinExistence type="inferred from homology"/>
<dbReference type="PANTHER" id="PTHR10629">
    <property type="entry name" value="CYTOSINE-SPECIFIC METHYLTRANSFERASE"/>
    <property type="match status" value="1"/>
</dbReference>
<dbReference type="Proteomes" id="UP000295215">
    <property type="component" value="Unassembled WGS sequence"/>
</dbReference>
<evidence type="ECO:0000256" key="5">
    <source>
        <dbReference type="ARBA" id="ARBA00047422"/>
    </source>
</evidence>
<comment type="caution">
    <text evidence="10">The sequence shown here is derived from an EMBL/GenBank/DDBJ whole genome shotgun (WGS) entry which is preliminary data.</text>
</comment>
<evidence type="ECO:0000256" key="6">
    <source>
        <dbReference type="PROSITE-ProRule" id="PRU01016"/>
    </source>
</evidence>
<dbReference type="InterPro" id="IPR000551">
    <property type="entry name" value="MerR-type_HTH_dom"/>
</dbReference>
<dbReference type="GO" id="GO:0009307">
    <property type="term" value="P:DNA restriction-modification system"/>
    <property type="evidence" value="ECO:0007669"/>
    <property type="project" value="UniProtKB-KW"/>
</dbReference>
<gene>
    <name evidence="10" type="ORF">C8P70_1312</name>
</gene>
<evidence type="ECO:0000256" key="4">
    <source>
        <dbReference type="ARBA" id="ARBA00022747"/>
    </source>
</evidence>
<dbReference type="SUPFAM" id="SSF46955">
    <property type="entry name" value="Putative DNA-binding domain"/>
    <property type="match status" value="1"/>
</dbReference>
<dbReference type="EC" id="2.1.1.37" evidence="8"/>
<evidence type="ECO:0000256" key="2">
    <source>
        <dbReference type="ARBA" id="ARBA00022679"/>
    </source>
</evidence>
<dbReference type="NCBIfam" id="TIGR00675">
    <property type="entry name" value="dcm"/>
    <property type="match status" value="1"/>
</dbReference>